<dbReference type="GO" id="GO:0031965">
    <property type="term" value="C:nuclear membrane"/>
    <property type="evidence" value="ECO:0007669"/>
    <property type="project" value="UniProtKB-SubCell"/>
</dbReference>
<dbReference type="Pfam" id="PF05705">
    <property type="entry name" value="DUF829"/>
    <property type="match status" value="1"/>
</dbReference>
<evidence type="ECO:0000256" key="7">
    <source>
        <dbReference type="SAM" id="Phobius"/>
    </source>
</evidence>
<feature type="non-terminal residue" evidence="8">
    <location>
        <position position="1"/>
    </location>
</feature>
<dbReference type="PANTHER" id="PTHR12265:SF30">
    <property type="entry name" value="TRANSMEMBRANE PROTEIN 53"/>
    <property type="match status" value="1"/>
</dbReference>
<evidence type="ECO:0000313" key="8">
    <source>
        <dbReference type="EMBL" id="KAK6921485.1"/>
    </source>
</evidence>
<reference evidence="8 9" key="1">
    <citation type="submission" date="2023-12" db="EMBL/GenBank/DDBJ databases">
        <title>A high-quality genome assembly for Dillenia turbinata (Dilleniales).</title>
        <authorList>
            <person name="Chanderbali A."/>
        </authorList>
    </citation>
    <scope>NUCLEOTIDE SEQUENCE [LARGE SCALE GENOMIC DNA]</scope>
    <source>
        <strain evidence="8">LSX21</strain>
        <tissue evidence="8">Leaf</tissue>
    </source>
</reference>
<evidence type="ECO:0000256" key="4">
    <source>
        <dbReference type="ARBA" id="ARBA00023136"/>
    </source>
</evidence>
<dbReference type="Proteomes" id="UP001370490">
    <property type="component" value="Unassembled WGS sequence"/>
</dbReference>
<comment type="subcellular location">
    <subcellularLocation>
        <location evidence="6">Endomembrane system</location>
        <topology evidence="6">Single-pass membrane protein</topology>
    </subcellularLocation>
    <subcellularLocation>
        <location evidence="1">Nucleus membrane</location>
    </subcellularLocation>
</comment>
<keyword evidence="9" id="KW-1185">Reference proteome</keyword>
<sequence length="293" mass="32771">KTKFLNLGLVQNPSRTSSCCNSIVVASFSSDVPIKFSTPKSSLESLSLAEESSYSRCTTLVQESRSWVSHISVSKLADLSFVTRIGVPVPSISFLVQNSSSNFAVGITSFPSLVSSLFLLNLFQSAKLAKPLAYEYNGPTSVPEVLYKWHLPEPNVYDVLGNSKCSLAKSRSVVVLLGWLGPKQKHLKRYAEWHTSRSFHAITFTFPMSEIISFQVGGKAEQDVELLVSHLADWLEEKYGKNLVFHTFNDTEWLTYGVILKKFQKEDPLLMSNIRGCIVLCLLLLLFLRYAVM</sequence>
<gene>
    <name evidence="8" type="ORF">RJ641_011992</name>
</gene>
<accession>A0AAN8UTG0</accession>
<dbReference type="PANTHER" id="PTHR12265">
    <property type="entry name" value="TRANSMEMBRANE PROTEIN 53"/>
    <property type="match status" value="1"/>
</dbReference>
<protein>
    <recommendedName>
        <fullName evidence="10">Transmembrane protein 53</fullName>
    </recommendedName>
</protein>
<name>A0AAN8UTG0_9MAGN</name>
<keyword evidence="4 7" id="KW-0472">Membrane</keyword>
<dbReference type="InterPro" id="IPR008547">
    <property type="entry name" value="DUF829_TMEM53"/>
</dbReference>
<evidence type="ECO:0000313" key="9">
    <source>
        <dbReference type="Proteomes" id="UP001370490"/>
    </source>
</evidence>
<keyword evidence="2 7" id="KW-0812">Transmembrane</keyword>
<evidence type="ECO:0008006" key="10">
    <source>
        <dbReference type="Google" id="ProtNLM"/>
    </source>
</evidence>
<dbReference type="EMBL" id="JBAMMX010000019">
    <property type="protein sequence ID" value="KAK6921485.1"/>
    <property type="molecule type" value="Genomic_DNA"/>
</dbReference>
<evidence type="ECO:0000256" key="5">
    <source>
        <dbReference type="ARBA" id="ARBA00023242"/>
    </source>
</evidence>
<evidence type="ECO:0000256" key="3">
    <source>
        <dbReference type="ARBA" id="ARBA00022989"/>
    </source>
</evidence>
<organism evidence="8 9">
    <name type="scientific">Dillenia turbinata</name>
    <dbReference type="NCBI Taxonomy" id="194707"/>
    <lineage>
        <taxon>Eukaryota</taxon>
        <taxon>Viridiplantae</taxon>
        <taxon>Streptophyta</taxon>
        <taxon>Embryophyta</taxon>
        <taxon>Tracheophyta</taxon>
        <taxon>Spermatophyta</taxon>
        <taxon>Magnoliopsida</taxon>
        <taxon>eudicotyledons</taxon>
        <taxon>Gunneridae</taxon>
        <taxon>Pentapetalae</taxon>
        <taxon>Dilleniales</taxon>
        <taxon>Dilleniaceae</taxon>
        <taxon>Dillenia</taxon>
    </lineage>
</organism>
<evidence type="ECO:0000256" key="1">
    <source>
        <dbReference type="ARBA" id="ARBA00004126"/>
    </source>
</evidence>
<comment type="caution">
    <text evidence="8">The sequence shown here is derived from an EMBL/GenBank/DDBJ whole genome shotgun (WGS) entry which is preliminary data.</text>
</comment>
<keyword evidence="3 7" id="KW-1133">Transmembrane helix</keyword>
<evidence type="ECO:0000256" key="6">
    <source>
        <dbReference type="ARBA" id="ARBA00037847"/>
    </source>
</evidence>
<proteinExistence type="predicted"/>
<keyword evidence="5" id="KW-0539">Nucleus</keyword>
<evidence type="ECO:0000256" key="2">
    <source>
        <dbReference type="ARBA" id="ARBA00022692"/>
    </source>
</evidence>
<feature type="transmembrane region" description="Helical" evidence="7">
    <location>
        <begin position="269"/>
        <end position="292"/>
    </location>
</feature>
<dbReference type="AlphaFoldDB" id="A0AAN8UTG0"/>